<feature type="modified residue" description="N6-carboxylysine" evidence="9">
    <location>
        <position position="151"/>
    </location>
</feature>
<dbReference type="Proteomes" id="UP000032633">
    <property type="component" value="Chromosome"/>
</dbReference>
<comment type="cofactor">
    <cofactor evidence="9">
        <name>Zn(2+)</name>
        <dbReference type="ChEBI" id="CHEBI:29105"/>
    </cofactor>
    <text evidence="9">Binds 2 Zn(2+) ions per subunit.</text>
</comment>
<evidence type="ECO:0000256" key="7">
    <source>
        <dbReference type="ARBA" id="ARBA00022801"/>
    </source>
</evidence>
<dbReference type="PATRIC" id="fig|1126833.4.peg.3235"/>
<comment type="catalytic activity">
    <reaction evidence="9">
        <text>(S)-allantoin + H2O = allantoate + H(+)</text>
        <dbReference type="Rhea" id="RHEA:17029"/>
        <dbReference type="ChEBI" id="CHEBI:15377"/>
        <dbReference type="ChEBI" id="CHEBI:15378"/>
        <dbReference type="ChEBI" id="CHEBI:15678"/>
        <dbReference type="ChEBI" id="CHEBI:17536"/>
        <dbReference type="EC" id="3.5.2.5"/>
    </reaction>
</comment>
<dbReference type="GO" id="GO:0006145">
    <property type="term" value="P:purine nucleobase catabolic process"/>
    <property type="evidence" value="ECO:0007669"/>
    <property type="project" value="TreeGrafter"/>
</dbReference>
<reference evidence="11 12" key="1">
    <citation type="journal article" date="2015" name="J. Biotechnol.">
        <title>Complete genome sequence of Paenibacillus beijingensis 7188(T) (=DSM 24997(T)), a novel rhizobacterium from jujube garden soil.</title>
        <authorList>
            <person name="Kwak Y."/>
            <person name="Shin J.H."/>
        </authorList>
    </citation>
    <scope>NUCLEOTIDE SEQUENCE [LARGE SCALE GENOMIC DNA]</scope>
    <source>
        <strain evidence="11 12">DSM 24997</strain>
    </source>
</reference>
<dbReference type="EC" id="3.5.2.5" evidence="9"/>
<evidence type="ECO:0000256" key="3">
    <source>
        <dbReference type="ARBA" id="ARBA00010286"/>
    </source>
</evidence>
<dbReference type="SUPFAM" id="SSF51338">
    <property type="entry name" value="Composite domain of metallo-dependent hydrolases"/>
    <property type="match status" value="1"/>
</dbReference>
<proteinExistence type="inferred from homology"/>
<dbReference type="GO" id="GO:0005737">
    <property type="term" value="C:cytoplasm"/>
    <property type="evidence" value="ECO:0007669"/>
    <property type="project" value="TreeGrafter"/>
</dbReference>
<dbReference type="OrthoDB" id="9765462at2"/>
<reference evidence="12" key="2">
    <citation type="submission" date="2015-03" db="EMBL/GenBank/DDBJ databases">
        <title>Genome sequence of Paenibacillus beijingensis strain DSM 24997T.</title>
        <authorList>
            <person name="Kwak Y."/>
            <person name="Shin J.-H."/>
        </authorList>
    </citation>
    <scope>NUCLEOTIDE SEQUENCE [LARGE SCALE GENOMIC DNA]</scope>
    <source>
        <strain evidence="12">DSM 24997</strain>
    </source>
</reference>
<feature type="binding site" evidence="9">
    <location>
        <position position="66"/>
    </location>
    <ligand>
        <name>Zn(2+)</name>
        <dbReference type="ChEBI" id="CHEBI:29105"/>
        <label>1</label>
    </ligand>
</feature>
<keyword evidence="7 9" id="KW-0378">Hydrolase</keyword>
<comment type="subunit">
    <text evidence="4 9">Homotetramer.</text>
</comment>
<comment type="similarity">
    <text evidence="2">Belongs to the metallo-dependent hydrolases superfamily. Hydantoinase/dihydropyrimidinase family.</text>
</comment>
<feature type="binding site" description="via carbamate group" evidence="9">
    <location>
        <position position="151"/>
    </location>
    <ligand>
        <name>Zn(2+)</name>
        <dbReference type="ChEBI" id="CHEBI:29105"/>
        <label>2</label>
    </ligand>
</feature>
<accession>A0A0D5NJN5</accession>
<dbReference type="GO" id="GO:0004038">
    <property type="term" value="F:allantoinase activity"/>
    <property type="evidence" value="ECO:0007669"/>
    <property type="project" value="UniProtKB-UniRule"/>
</dbReference>
<gene>
    <name evidence="9" type="primary">allB</name>
    <name evidence="11" type="ORF">VN24_14775</name>
</gene>
<dbReference type="PANTHER" id="PTHR43668:SF4">
    <property type="entry name" value="ALLANTOINASE"/>
    <property type="match status" value="1"/>
</dbReference>
<comment type="pathway">
    <text evidence="9">Nitrogen metabolism; (S)-allantoin degradation; allantoate from (S)-allantoin: step 1/1.</text>
</comment>
<dbReference type="FunFam" id="3.20.20.140:FF:000174">
    <property type="entry name" value="Dihydropyrimidinase-related protein 2"/>
    <property type="match status" value="1"/>
</dbReference>
<dbReference type="Pfam" id="PF01979">
    <property type="entry name" value="Amidohydro_1"/>
    <property type="match status" value="1"/>
</dbReference>
<evidence type="ECO:0000256" key="9">
    <source>
        <dbReference type="HAMAP-Rule" id="MF_01645"/>
    </source>
</evidence>
<dbReference type="HAMAP" id="MF_01645">
    <property type="entry name" value="Hydantoinase"/>
    <property type="match status" value="1"/>
</dbReference>
<dbReference type="InterPro" id="IPR002195">
    <property type="entry name" value="Dihydroorotase_CS"/>
</dbReference>
<dbReference type="GO" id="GO:0000256">
    <property type="term" value="P:allantoin catabolic process"/>
    <property type="evidence" value="ECO:0007669"/>
    <property type="project" value="UniProtKB-UniRule"/>
</dbReference>
<evidence type="ECO:0000256" key="6">
    <source>
        <dbReference type="ARBA" id="ARBA00022723"/>
    </source>
</evidence>
<comment type="similarity">
    <text evidence="9">Belongs to the metallo-dependent hydrolases superfamily. Allantoinase family.</text>
</comment>
<dbReference type="GO" id="GO:0050897">
    <property type="term" value="F:cobalt ion binding"/>
    <property type="evidence" value="ECO:0007669"/>
    <property type="project" value="InterPro"/>
</dbReference>
<comment type="PTM">
    <text evidence="9">Carboxylation allows a single lysine to coordinate two zinc ions.</text>
</comment>
<evidence type="ECO:0000256" key="5">
    <source>
        <dbReference type="ARBA" id="ARBA00022631"/>
    </source>
</evidence>
<dbReference type="InterPro" id="IPR017593">
    <property type="entry name" value="Allantoinase"/>
</dbReference>
<dbReference type="InterPro" id="IPR011059">
    <property type="entry name" value="Metal-dep_hydrolase_composite"/>
</dbReference>
<comment type="function">
    <text evidence="1">Catalyzes the reversible cyclization of carbamoyl aspartate to dihydroorotate.</text>
</comment>
<organism evidence="11 12">
    <name type="scientific">Paenibacillus beijingensis</name>
    <dbReference type="NCBI Taxonomy" id="1126833"/>
    <lineage>
        <taxon>Bacteria</taxon>
        <taxon>Bacillati</taxon>
        <taxon>Bacillota</taxon>
        <taxon>Bacilli</taxon>
        <taxon>Bacillales</taxon>
        <taxon>Paenibacillaceae</taxon>
        <taxon>Paenibacillus</taxon>
    </lineage>
</organism>
<keyword evidence="5 9" id="KW-0659">Purine metabolism</keyword>
<keyword evidence="8 9" id="KW-0862">Zinc</keyword>
<keyword evidence="6 9" id="KW-0479">Metal-binding</keyword>
<dbReference type="InterPro" id="IPR050138">
    <property type="entry name" value="DHOase/Allantoinase_Hydrolase"/>
</dbReference>
<protein>
    <recommendedName>
        <fullName evidence="9">Allantoinase</fullName>
        <ecNumber evidence="9">3.5.2.5</ecNumber>
    </recommendedName>
    <alternativeName>
        <fullName evidence="9">Allantoin-utilizing enzyme</fullName>
    </alternativeName>
</protein>
<dbReference type="NCBIfam" id="TIGR03178">
    <property type="entry name" value="allantoinase"/>
    <property type="match status" value="1"/>
</dbReference>
<dbReference type="Gene3D" id="2.30.40.10">
    <property type="entry name" value="Urease, subunit C, domain 1"/>
    <property type="match status" value="1"/>
</dbReference>
<evidence type="ECO:0000256" key="2">
    <source>
        <dbReference type="ARBA" id="ARBA00008829"/>
    </source>
</evidence>
<dbReference type="InterPro" id="IPR047604">
    <property type="entry name" value="Allantoinase_bact"/>
</dbReference>
<feature type="binding site" description="via carbamate group" evidence="9">
    <location>
        <position position="151"/>
    </location>
    <ligand>
        <name>Zn(2+)</name>
        <dbReference type="ChEBI" id="CHEBI:29105"/>
        <label>1</label>
    </ligand>
</feature>
<evidence type="ECO:0000313" key="12">
    <source>
        <dbReference type="Proteomes" id="UP000032633"/>
    </source>
</evidence>
<evidence type="ECO:0000313" key="11">
    <source>
        <dbReference type="EMBL" id="AJY75589.1"/>
    </source>
</evidence>
<feature type="binding site" evidence="9">
    <location>
        <position position="319"/>
    </location>
    <ligand>
        <name>Zn(2+)</name>
        <dbReference type="ChEBI" id="CHEBI:29105"/>
        <label>1</label>
    </ligand>
</feature>
<dbReference type="UniPathway" id="UPA00395">
    <property type="reaction ID" value="UER00653"/>
</dbReference>
<feature type="binding site" evidence="9">
    <location>
        <position position="190"/>
    </location>
    <ligand>
        <name>Zn(2+)</name>
        <dbReference type="ChEBI" id="CHEBI:29105"/>
        <label>2</label>
    </ligand>
</feature>
<dbReference type="SUPFAM" id="SSF51556">
    <property type="entry name" value="Metallo-dependent hydrolases"/>
    <property type="match status" value="1"/>
</dbReference>
<feature type="domain" description="Amidohydrolase-related" evidence="10">
    <location>
        <begin position="55"/>
        <end position="440"/>
    </location>
</feature>
<dbReference type="RefSeq" id="WP_045671017.1">
    <property type="nucleotide sequence ID" value="NZ_CP011058.1"/>
</dbReference>
<feature type="binding site" evidence="9">
    <location>
        <position position="246"/>
    </location>
    <ligand>
        <name>Zn(2+)</name>
        <dbReference type="ChEBI" id="CHEBI:29105"/>
        <label>2</label>
    </ligand>
</feature>
<dbReference type="PROSITE" id="PS00482">
    <property type="entry name" value="DIHYDROOROTASE_1"/>
    <property type="match status" value="1"/>
</dbReference>
<dbReference type="Gene3D" id="3.20.20.140">
    <property type="entry name" value="Metal-dependent hydrolases"/>
    <property type="match status" value="1"/>
</dbReference>
<dbReference type="AlphaFoldDB" id="A0A0D5NJN5"/>
<dbReference type="HOGENOM" id="CLU_015572_4_0_9"/>
<dbReference type="KEGG" id="pbj:VN24_14775"/>
<dbReference type="InterPro" id="IPR006680">
    <property type="entry name" value="Amidohydro-rel"/>
</dbReference>
<evidence type="ECO:0000259" key="10">
    <source>
        <dbReference type="Pfam" id="PF01979"/>
    </source>
</evidence>
<evidence type="ECO:0000256" key="8">
    <source>
        <dbReference type="ARBA" id="ARBA00022833"/>
    </source>
</evidence>
<dbReference type="InterPro" id="IPR032466">
    <property type="entry name" value="Metal_Hydrolase"/>
</dbReference>
<sequence>MSERFDTIIRGGLVVLEGRDEPVKLDIGIKDGKIAELAPRLEGESASELNAEGKIVLPGGIDMHVHFNEPGMSHWEGFPTGSASLAAGGFTAYADMPLNGLPPTVDIPALNMKAELAAGRSAVDYAFWGGLVPGKLDQLEALAEAGVIAFKAFMSSPGGEGEGRFTEVDELTLYRGMERIASFGGILALHAENDALTSLLAQEAIAAGRTGALDYAASRPPVAELEAVNRALFYAQQTGCKLHFVHISTPEAIDLIDSAKKSGMDVTNETCPHYLILTEKDMERLGPVAKCAPPLRDSDRVEAMWERLAAGKIDMVTSDHSPCTTELKDPTGKTFFDSWGGISGAQSSLELLFHEGVNRRKLPVGLLARVFSEGPARRFGLYPAKGAIAKGFDADLAIIDPNESYMLTAERLLYRNRHSPYTGMEFSCRVSATLCRGQLVYTAEDGIVKAAGGARLSVKPGKALKV</sequence>
<keyword evidence="12" id="KW-1185">Reference proteome</keyword>
<dbReference type="GO" id="GO:0008270">
    <property type="term" value="F:zinc ion binding"/>
    <property type="evidence" value="ECO:0007669"/>
    <property type="project" value="InterPro"/>
</dbReference>
<dbReference type="STRING" id="1126833.VN24_14775"/>
<comment type="function">
    <text evidence="9">Catalyzes the conversion of allantoin (5-ureidohydantoin) to allantoic acid by hydrolytic cleavage of the five-member hydantoin ring.</text>
</comment>
<dbReference type="EMBL" id="CP011058">
    <property type="protein sequence ID" value="AJY75589.1"/>
    <property type="molecule type" value="Genomic_DNA"/>
</dbReference>
<dbReference type="PANTHER" id="PTHR43668">
    <property type="entry name" value="ALLANTOINASE"/>
    <property type="match status" value="1"/>
</dbReference>
<name>A0A0D5NJN5_9BACL</name>
<evidence type="ECO:0000256" key="4">
    <source>
        <dbReference type="ARBA" id="ARBA00011881"/>
    </source>
</evidence>
<evidence type="ECO:0000256" key="1">
    <source>
        <dbReference type="ARBA" id="ARBA00002368"/>
    </source>
</evidence>
<feature type="binding site" evidence="9">
    <location>
        <position position="64"/>
    </location>
    <ligand>
        <name>Zn(2+)</name>
        <dbReference type="ChEBI" id="CHEBI:29105"/>
        <label>1</label>
    </ligand>
</feature>
<comment type="similarity">
    <text evidence="3">Belongs to the metallo-dependent hydrolases superfamily. DHOase family. Class I DHOase subfamily.</text>
</comment>